<evidence type="ECO:0000256" key="2">
    <source>
        <dbReference type="ARBA" id="ARBA00023268"/>
    </source>
</evidence>
<dbReference type="InterPro" id="IPR050951">
    <property type="entry name" value="Retrovirus_Pol_polyprotein"/>
</dbReference>
<sequence length="217" mass="25084">CRFLEKRIEYLGHIIDENGITPGMQKVAAIKNFKIPTNTTEVRRFLGLTGFFRKFVPEYSLISKPITVLLTKSNQNKFIWGSEQQHSFETLIKALTNEPILVLYDVNAQHEVHTDASSIGLAGVLLQSTDGSTWRPVCYYSRHCTNTESRYEVLAVVETLERFRIYLLGTQLKIVTDFSAIAHVKEHKELKSKIARWWLKLLEYNFVIVHRQGSRLQ</sequence>
<feature type="domain" description="Reverse transcriptase/retrotransposon-derived protein RNase H-like" evidence="3">
    <location>
        <begin position="80"/>
        <end position="174"/>
    </location>
</feature>
<dbReference type="EC" id="2.7.7.49" evidence="1"/>
<gene>
    <name evidence="4" type="primary">POL3</name>
</gene>
<dbReference type="SUPFAM" id="SSF56672">
    <property type="entry name" value="DNA/RNA polymerases"/>
    <property type="match status" value="1"/>
</dbReference>
<reference evidence="4" key="1">
    <citation type="journal article" date="2014" name="BMC Genomics">
        <title>Characterizing the developmental transcriptome of the oriental fruit fly, Bactrocera dorsalis (Diptera: Tephritidae) through comparative genomic analysis with Drosophila melanogaster utilizing modENCODE datasets.</title>
        <authorList>
            <person name="Geib S.M."/>
            <person name="Calla B."/>
            <person name="Hall B."/>
            <person name="Hou S."/>
            <person name="Manoukis N.C."/>
        </authorList>
    </citation>
    <scope>NUCLEOTIDE SEQUENCE</scope>
    <source>
        <strain evidence="4">Punador</strain>
    </source>
</reference>
<organism evidence="4">
    <name type="scientific">Bactrocera dorsalis</name>
    <name type="common">Oriental fruit fly</name>
    <name type="synonym">Dacus dorsalis</name>
    <dbReference type="NCBI Taxonomy" id="27457"/>
    <lineage>
        <taxon>Eukaryota</taxon>
        <taxon>Metazoa</taxon>
        <taxon>Ecdysozoa</taxon>
        <taxon>Arthropoda</taxon>
        <taxon>Hexapoda</taxon>
        <taxon>Insecta</taxon>
        <taxon>Pterygota</taxon>
        <taxon>Neoptera</taxon>
        <taxon>Endopterygota</taxon>
        <taxon>Diptera</taxon>
        <taxon>Brachycera</taxon>
        <taxon>Muscomorpha</taxon>
        <taxon>Tephritoidea</taxon>
        <taxon>Tephritidae</taxon>
        <taxon>Bactrocera</taxon>
        <taxon>Bactrocera</taxon>
    </lineage>
</organism>
<dbReference type="InterPro" id="IPR043128">
    <property type="entry name" value="Rev_trsase/Diguanyl_cyclase"/>
</dbReference>
<dbReference type="GO" id="GO:0003964">
    <property type="term" value="F:RNA-directed DNA polymerase activity"/>
    <property type="evidence" value="ECO:0007669"/>
    <property type="project" value="UniProtKB-EC"/>
</dbReference>
<dbReference type="EMBL" id="GAKP01022945">
    <property type="protein sequence ID" value="JAC36009.1"/>
    <property type="molecule type" value="Transcribed_RNA"/>
</dbReference>
<protein>
    <recommendedName>
        <fullName evidence="1">RNA-directed DNA polymerase</fullName>
        <ecNumber evidence="1">2.7.7.49</ecNumber>
    </recommendedName>
</protein>
<dbReference type="OrthoDB" id="8029555at2759"/>
<evidence type="ECO:0000259" key="3">
    <source>
        <dbReference type="Pfam" id="PF17919"/>
    </source>
</evidence>
<dbReference type="InterPro" id="IPR043502">
    <property type="entry name" value="DNA/RNA_pol_sf"/>
</dbReference>
<evidence type="ECO:0000256" key="1">
    <source>
        <dbReference type="ARBA" id="ARBA00012493"/>
    </source>
</evidence>
<dbReference type="Pfam" id="PF17919">
    <property type="entry name" value="RT_RNaseH_2"/>
    <property type="match status" value="1"/>
</dbReference>
<feature type="non-terminal residue" evidence="4">
    <location>
        <position position="217"/>
    </location>
</feature>
<dbReference type="CDD" id="cd09274">
    <property type="entry name" value="RNase_HI_RT_Ty3"/>
    <property type="match status" value="1"/>
</dbReference>
<dbReference type="PANTHER" id="PTHR37984:SF5">
    <property type="entry name" value="PROTEIN NYNRIN-LIKE"/>
    <property type="match status" value="1"/>
</dbReference>
<proteinExistence type="predicted"/>
<name>A0A034V0F6_BACDO</name>
<dbReference type="AlphaFoldDB" id="A0A034V0F6"/>
<dbReference type="PANTHER" id="PTHR37984">
    <property type="entry name" value="PROTEIN CBG26694"/>
    <property type="match status" value="1"/>
</dbReference>
<keyword evidence="2" id="KW-0511">Multifunctional enzyme</keyword>
<accession>A0A034V0F6</accession>
<dbReference type="FunFam" id="3.30.70.270:FF:000020">
    <property type="entry name" value="Transposon Tf2-6 polyprotein-like Protein"/>
    <property type="match status" value="1"/>
</dbReference>
<feature type="non-terminal residue" evidence="4">
    <location>
        <position position="1"/>
    </location>
</feature>
<evidence type="ECO:0000313" key="4">
    <source>
        <dbReference type="EMBL" id="JAC36009.1"/>
    </source>
</evidence>
<dbReference type="Gene3D" id="3.30.70.270">
    <property type="match status" value="1"/>
</dbReference>
<dbReference type="InterPro" id="IPR041577">
    <property type="entry name" value="RT_RNaseH_2"/>
</dbReference>